<sequence length="493" mass="57349">MLFNSFHFLIFFPVVFFLYFALPRQLKNLLLLAASFYFYMAWKPEYIVLILVSALTSYIIAIYLQKTERQGTRHVLLGISIATNLLILFTFKYFNFFISTANDVSTLFGGGTSSIIHNLILPLGISFYTFQIISYVIDVHRAKLGAERNFFKYLLYIMFFPQLVAGPIERAPHLLGQFNGTHTFDYQQITGGLKLAAWGMFKKVVIADRLAVFVDYVYQSPESFTGMPLILATVFFAFQIYCDFSGYSDIAIGTAQTLGFNLRDNFRRPYAAKSIGEFWSRWHISLSTWFRDYVYIPLGGNRVGTGKLYINIFLTFLISGVWHGAAWTFVAWGALHGFYLIASRLTEDIRAQGVCLFRLYKVPTLHAYLQIVTTFFLTCVAWVLFRAQTMRDAVYIFTHSLQGIGEWFYNIAVWNTAYLNEFVFLGQDKRELLIVVLALAFMEFVHIIQPHTHIRHMFSAYRWFVRWPLYVTIIFFLLVFGKFGERQFIYFIF</sequence>
<evidence type="ECO:0000256" key="4">
    <source>
        <dbReference type="ARBA" id="ARBA00022692"/>
    </source>
</evidence>
<reference evidence="9 10" key="1">
    <citation type="journal article" date="2016" name="Nat. Commun.">
        <title>Thousands of microbial genomes shed light on interconnected biogeochemical processes in an aquifer system.</title>
        <authorList>
            <person name="Anantharaman K."/>
            <person name="Brown C.T."/>
            <person name="Hug L.A."/>
            <person name="Sharon I."/>
            <person name="Castelle C.J."/>
            <person name="Probst A.J."/>
            <person name="Thomas B.C."/>
            <person name="Singh A."/>
            <person name="Wilkins M.J."/>
            <person name="Karaoz U."/>
            <person name="Brodie E.L."/>
            <person name="Williams K.H."/>
            <person name="Hubbard S.S."/>
            <person name="Banfield J.F."/>
        </authorList>
    </citation>
    <scope>NUCLEOTIDE SEQUENCE [LARGE SCALE GENOMIC DNA]</scope>
</reference>
<feature type="transmembrane region" description="Helical" evidence="8">
    <location>
        <begin position="76"/>
        <end position="95"/>
    </location>
</feature>
<keyword evidence="6 7" id="KW-0472">Membrane</keyword>
<proteinExistence type="inferred from homology"/>
<feature type="transmembrane region" description="Helical" evidence="8">
    <location>
        <begin position="308"/>
        <end position="335"/>
    </location>
</feature>
<dbReference type="AlphaFoldDB" id="A0A1G2R102"/>
<dbReference type="PANTHER" id="PTHR13285:SF18">
    <property type="entry name" value="PROTEIN-CYSTEINE N-PALMITOYLTRANSFERASE RASP"/>
    <property type="match status" value="1"/>
</dbReference>
<dbReference type="Pfam" id="PF03062">
    <property type="entry name" value="MBOAT"/>
    <property type="match status" value="1"/>
</dbReference>
<dbReference type="STRING" id="1802448.A2672_00305"/>
<evidence type="ECO:0000313" key="9">
    <source>
        <dbReference type="EMBL" id="OHA66526.1"/>
    </source>
</evidence>
<protein>
    <submittedName>
        <fullName evidence="9">Alginate O-acetyltransferase</fullName>
    </submittedName>
</protein>
<dbReference type="Proteomes" id="UP000178065">
    <property type="component" value="Unassembled WGS sequence"/>
</dbReference>
<keyword evidence="5 8" id="KW-1133">Transmembrane helix</keyword>
<keyword evidence="7 9" id="KW-0808">Transferase</keyword>
<dbReference type="EMBL" id="MHTT01000001">
    <property type="protein sequence ID" value="OHA66526.1"/>
    <property type="molecule type" value="Genomic_DNA"/>
</dbReference>
<organism evidence="9 10">
    <name type="scientific">Candidatus Wildermuthbacteria bacterium RIFCSPHIGHO2_01_FULL_49_22b</name>
    <dbReference type="NCBI Taxonomy" id="1802448"/>
    <lineage>
        <taxon>Bacteria</taxon>
        <taxon>Candidatus Wildermuthiibacteriota</taxon>
    </lineage>
</organism>
<feature type="transmembrane region" description="Helical" evidence="8">
    <location>
        <begin position="46"/>
        <end position="64"/>
    </location>
</feature>
<name>A0A1G2R102_9BACT</name>
<evidence type="ECO:0000256" key="6">
    <source>
        <dbReference type="ARBA" id="ARBA00023136"/>
    </source>
</evidence>
<dbReference type="InterPro" id="IPR028362">
    <property type="entry name" value="AlgI"/>
</dbReference>
<evidence type="ECO:0000313" key="10">
    <source>
        <dbReference type="Proteomes" id="UP000178065"/>
    </source>
</evidence>
<feature type="transmembrane region" description="Helical" evidence="8">
    <location>
        <begin position="367"/>
        <end position="385"/>
    </location>
</feature>
<dbReference type="InterPro" id="IPR051085">
    <property type="entry name" value="MB_O-acyltransferase"/>
</dbReference>
<dbReference type="GO" id="GO:0016746">
    <property type="term" value="F:acyltransferase activity"/>
    <property type="evidence" value="ECO:0007669"/>
    <property type="project" value="UniProtKB-KW"/>
</dbReference>
<evidence type="ECO:0000256" key="8">
    <source>
        <dbReference type="SAM" id="Phobius"/>
    </source>
</evidence>
<feature type="transmembrane region" description="Helical" evidence="8">
    <location>
        <begin position="7"/>
        <end position="26"/>
    </location>
</feature>
<dbReference type="GO" id="GO:0005886">
    <property type="term" value="C:plasma membrane"/>
    <property type="evidence" value="ECO:0007669"/>
    <property type="project" value="UniProtKB-SubCell"/>
</dbReference>
<comment type="similarity">
    <text evidence="2 7">Belongs to the membrane-bound acyltransferase family.</text>
</comment>
<feature type="transmembrane region" description="Helical" evidence="8">
    <location>
        <begin position="150"/>
        <end position="168"/>
    </location>
</feature>
<keyword evidence="3 7" id="KW-1003">Cell membrane</keyword>
<feature type="transmembrane region" description="Helical" evidence="8">
    <location>
        <begin position="460"/>
        <end position="480"/>
    </location>
</feature>
<dbReference type="PIRSF" id="PIRSF500217">
    <property type="entry name" value="AlgI"/>
    <property type="match status" value="1"/>
</dbReference>
<accession>A0A1G2R102</accession>
<gene>
    <name evidence="9" type="ORF">A2672_00305</name>
</gene>
<evidence type="ECO:0000256" key="5">
    <source>
        <dbReference type="ARBA" id="ARBA00022989"/>
    </source>
</evidence>
<dbReference type="InterPro" id="IPR024194">
    <property type="entry name" value="Ac/AlaTfrase_AlgI/DltB"/>
</dbReference>
<feature type="transmembrane region" description="Helical" evidence="8">
    <location>
        <begin position="432"/>
        <end position="448"/>
    </location>
</feature>
<comment type="caution">
    <text evidence="9">The sequence shown here is derived from an EMBL/GenBank/DDBJ whole genome shotgun (WGS) entry which is preliminary data.</text>
</comment>
<dbReference type="PANTHER" id="PTHR13285">
    <property type="entry name" value="ACYLTRANSFERASE"/>
    <property type="match status" value="1"/>
</dbReference>
<dbReference type="PIRSF" id="PIRSF016636">
    <property type="entry name" value="AlgI_DltB"/>
    <property type="match status" value="1"/>
</dbReference>
<dbReference type="GO" id="GO:0042121">
    <property type="term" value="P:alginic acid biosynthetic process"/>
    <property type="evidence" value="ECO:0007669"/>
    <property type="project" value="InterPro"/>
</dbReference>
<evidence type="ECO:0000256" key="2">
    <source>
        <dbReference type="ARBA" id="ARBA00010323"/>
    </source>
</evidence>
<keyword evidence="4 8" id="KW-0812">Transmembrane</keyword>
<comment type="subcellular location">
    <subcellularLocation>
        <location evidence="1">Cell membrane</location>
        <topology evidence="1">Multi-pass membrane protein</topology>
    </subcellularLocation>
</comment>
<feature type="transmembrane region" description="Helical" evidence="8">
    <location>
        <begin position="115"/>
        <end position="138"/>
    </location>
</feature>
<evidence type="ECO:0000256" key="3">
    <source>
        <dbReference type="ARBA" id="ARBA00022475"/>
    </source>
</evidence>
<evidence type="ECO:0000256" key="1">
    <source>
        <dbReference type="ARBA" id="ARBA00004651"/>
    </source>
</evidence>
<evidence type="ECO:0000256" key="7">
    <source>
        <dbReference type="PIRNR" id="PIRNR016636"/>
    </source>
</evidence>
<feature type="transmembrane region" description="Helical" evidence="8">
    <location>
        <begin position="224"/>
        <end position="242"/>
    </location>
</feature>
<dbReference type="InterPro" id="IPR004299">
    <property type="entry name" value="MBOAT_fam"/>
</dbReference>
<keyword evidence="7" id="KW-0012">Acyltransferase</keyword>